<evidence type="ECO:0000256" key="2">
    <source>
        <dbReference type="ARBA" id="ARBA00023027"/>
    </source>
</evidence>
<sequence length="309" mass="34733">MSLLLIAPDRQLSSWEKTIRKIDPHIEVAIWPAIPNKEQVQFAVCWNQPKHVLDSFPNLKAVSSLGAGADHLLSDESLPESVEICRIVSPSLVQQMKEYIIGAVISIRRHFTKYIRQKDQQQWQVHTHGEVSGTRIGVMGLGAIGKPAARQLARMGYSVSAWSRTPKNVQDIRCFAGPDQLVNFLKKAEILICLLPLTEETEDILDLELFKQLPSPGWIINVARGDHLVDEDLIYALDSHLLQGAWLDVFSEEPLPDKHPFWNRSNIIMTPHIASITPPEEAAEQIVENYKRALSGMSLKNAVDRALGY</sequence>
<keyword evidence="1" id="KW-0560">Oxidoreductase</keyword>
<dbReference type="SUPFAM" id="SSF52283">
    <property type="entry name" value="Formate/glycerate dehydrogenase catalytic domain-like"/>
    <property type="match status" value="1"/>
</dbReference>
<proteinExistence type="predicted"/>
<dbReference type="PANTHER" id="PTHR43333:SF1">
    <property type="entry name" value="D-ISOMER SPECIFIC 2-HYDROXYACID DEHYDROGENASE NAD-BINDING DOMAIN-CONTAINING PROTEIN"/>
    <property type="match status" value="1"/>
</dbReference>
<dbReference type="Pfam" id="PF02826">
    <property type="entry name" value="2-Hacid_dh_C"/>
    <property type="match status" value="1"/>
</dbReference>
<dbReference type="PANTHER" id="PTHR43333">
    <property type="entry name" value="2-HACID_DH_C DOMAIN-CONTAINING PROTEIN"/>
    <property type="match status" value="1"/>
</dbReference>
<dbReference type="InterPro" id="IPR006140">
    <property type="entry name" value="D-isomer_DH_NAD-bd"/>
</dbReference>
<dbReference type="Gene3D" id="3.40.50.720">
    <property type="entry name" value="NAD(P)-binding Rossmann-like Domain"/>
    <property type="match status" value="2"/>
</dbReference>
<evidence type="ECO:0000313" key="4">
    <source>
        <dbReference type="EMBL" id="SHG12382.1"/>
    </source>
</evidence>
<name>A0A1M5H9F0_9BACT</name>
<dbReference type="CDD" id="cd12164">
    <property type="entry name" value="GDH_like_2"/>
    <property type="match status" value="1"/>
</dbReference>
<dbReference type="STRING" id="1194090.SAMN05443144_11973"/>
<keyword evidence="2" id="KW-0520">NAD</keyword>
<evidence type="ECO:0000256" key="1">
    <source>
        <dbReference type="ARBA" id="ARBA00023002"/>
    </source>
</evidence>
<dbReference type="RefSeq" id="WP_073066770.1">
    <property type="nucleotide sequence ID" value="NZ_FQUS01000019.1"/>
</dbReference>
<keyword evidence="5" id="KW-1185">Reference proteome</keyword>
<organism evidence="4 5">
    <name type="scientific">Fodinibius roseus</name>
    <dbReference type="NCBI Taxonomy" id="1194090"/>
    <lineage>
        <taxon>Bacteria</taxon>
        <taxon>Pseudomonadati</taxon>
        <taxon>Balneolota</taxon>
        <taxon>Balneolia</taxon>
        <taxon>Balneolales</taxon>
        <taxon>Balneolaceae</taxon>
        <taxon>Fodinibius</taxon>
    </lineage>
</organism>
<feature type="domain" description="D-isomer specific 2-hydroxyacid dehydrogenase NAD-binding" evidence="3">
    <location>
        <begin position="102"/>
        <end position="274"/>
    </location>
</feature>
<accession>A0A1M5H9F0</accession>
<dbReference type="OrthoDB" id="9805416at2"/>
<dbReference type="Proteomes" id="UP000184041">
    <property type="component" value="Unassembled WGS sequence"/>
</dbReference>
<dbReference type="AlphaFoldDB" id="A0A1M5H9F0"/>
<dbReference type="GO" id="GO:0016491">
    <property type="term" value="F:oxidoreductase activity"/>
    <property type="evidence" value="ECO:0007669"/>
    <property type="project" value="UniProtKB-KW"/>
</dbReference>
<gene>
    <name evidence="4" type="ORF">SAMN05443144_11973</name>
</gene>
<dbReference type="InterPro" id="IPR036291">
    <property type="entry name" value="NAD(P)-bd_dom_sf"/>
</dbReference>
<dbReference type="EMBL" id="FQUS01000019">
    <property type="protein sequence ID" value="SHG12382.1"/>
    <property type="molecule type" value="Genomic_DNA"/>
</dbReference>
<dbReference type="SUPFAM" id="SSF51735">
    <property type="entry name" value="NAD(P)-binding Rossmann-fold domains"/>
    <property type="match status" value="1"/>
</dbReference>
<evidence type="ECO:0000259" key="3">
    <source>
        <dbReference type="Pfam" id="PF02826"/>
    </source>
</evidence>
<reference evidence="4 5" key="1">
    <citation type="submission" date="2016-11" db="EMBL/GenBank/DDBJ databases">
        <authorList>
            <person name="Jaros S."/>
            <person name="Januszkiewicz K."/>
            <person name="Wedrychowicz H."/>
        </authorList>
    </citation>
    <scope>NUCLEOTIDE SEQUENCE [LARGE SCALE GENOMIC DNA]</scope>
    <source>
        <strain evidence="4 5">DSM 21986</strain>
    </source>
</reference>
<dbReference type="GO" id="GO:0051287">
    <property type="term" value="F:NAD binding"/>
    <property type="evidence" value="ECO:0007669"/>
    <property type="project" value="InterPro"/>
</dbReference>
<keyword evidence="4" id="KW-0670">Pyruvate</keyword>
<evidence type="ECO:0000313" key="5">
    <source>
        <dbReference type="Proteomes" id="UP000184041"/>
    </source>
</evidence>
<protein>
    <submittedName>
        <fullName evidence="4">Glyoxylate/hydroxypyruvate reductase A</fullName>
    </submittedName>
</protein>